<evidence type="ECO:0000313" key="8">
    <source>
        <dbReference type="Proteomes" id="UP001201463"/>
    </source>
</evidence>
<evidence type="ECO:0000256" key="5">
    <source>
        <dbReference type="ARBA" id="ARBA00023136"/>
    </source>
</evidence>
<comment type="caution">
    <text evidence="7">The sequence shown here is derived from an EMBL/GenBank/DDBJ whole genome shotgun (WGS) entry which is preliminary data.</text>
</comment>
<evidence type="ECO:0000256" key="2">
    <source>
        <dbReference type="ARBA" id="ARBA00009773"/>
    </source>
</evidence>
<feature type="transmembrane region" description="Helical" evidence="6">
    <location>
        <begin position="164"/>
        <end position="182"/>
    </location>
</feature>
<dbReference type="RefSeq" id="WP_233388732.1">
    <property type="nucleotide sequence ID" value="NZ_JAJTWT010000001.1"/>
</dbReference>
<dbReference type="InterPro" id="IPR002549">
    <property type="entry name" value="AI-2E-like"/>
</dbReference>
<keyword evidence="4 6" id="KW-1133">Transmembrane helix</keyword>
<sequence>MKFKTFITSPAFEHKAFVALMIAVSLAFLWILQPFAGAVFWGAVIAILFAPVQARLLRRWKDRRTLAALATLSLVVLIVVLPMTLLAGMLLKEGAALYQRVQSGETNFARYFEQVVAVTPAWLHDLLEHFGLTDFKDLQARIAEAVGRGSQWIAGQVYNVGQNALDLVVSFFVMLYLAFFLLRDGAALSQRIRAAVPLAPEHRRRLAEKFITVIRATVKGNILVAAAQGALGGLAFWFLGIKGALLWAVAMGFLSLLPAIGAGLIWLPVALFFLVTGAIWQGVALIAYGVLVIGLVDNVLRPILVGKDTRMPDYLVLISTLGGMAVFGINGFVIGPAIAALFVAVWDLFIEAREAEAQPAVAREGRDGGEGGAAGE</sequence>
<feature type="transmembrane region" description="Helical" evidence="6">
    <location>
        <begin position="12"/>
        <end position="32"/>
    </location>
</feature>
<comment type="similarity">
    <text evidence="2">Belongs to the autoinducer-2 exporter (AI-2E) (TC 2.A.86) family.</text>
</comment>
<comment type="subcellular location">
    <subcellularLocation>
        <location evidence="1">Membrane</location>
        <topology evidence="1">Multi-pass membrane protein</topology>
    </subcellularLocation>
</comment>
<evidence type="ECO:0000313" key="7">
    <source>
        <dbReference type="EMBL" id="MCE4535919.1"/>
    </source>
</evidence>
<keyword evidence="3 6" id="KW-0812">Transmembrane</keyword>
<feature type="transmembrane region" description="Helical" evidence="6">
    <location>
        <begin position="316"/>
        <end position="349"/>
    </location>
</feature>
<evidence type="ECO:0000256" key="6">
    <source>
        <dbReference type="SAM" id="Phobius"/>
    </source>
</evidence>
<feature type="transmembrane region" description="Helical" evidence="6">
    <location>
        <begin position="245"/>
        <end position="267"/>
    </location>
</feature>
<proteinExistence type="inferred from homology"/>
<evidence type="ECO:0000256" key="4">
    <source>
        <dbReference type="ARBA" id="ARBA00022989"/>
    </source>
</evidence>
<dbReference type="PANTHER" id="PTHR21716">
    <property type="entry name" value="TRANSMEMBRANE PROTEIN"/>
    <property type="match status" value="1"/>
</dbReference>
<keyword evidence="8" id="KW-1185">Reference proteome</keyword>
<dbReference type="Pfam" id="PF01594">
    <property type="entry name" value="AI-2E_transport"/>
    <property type="match status" value="1"/>
</dbReference>
<dbReference type="PANTHER" id="PTHR21716:SF4">
    <property type="entry name" value="TRANSMEMBRANE PROTEIN 245"/>
    <property type="match status" value="1"/>
</dbReference>
<feature type="transmembrane region" description="Helical" evidence="6">
    <location>
        <begin position="222"/>
        <end position="239"/>
    </location>
</feature>
<dbReference type="Proteomes" id="UP001201463">
    <property type="component" value="Unassembled WGS sequence"/>
</dbReference>
<accession>A0ABS8XC51</accession>
<feature type="transmembrane region" description="Helical" evidence="6">
    <location>
        <begin position="38"/>
        <end position="57"/>
    </location>
</feature>
<gene>
    <name evidence="7" type="ORF">LXT12_01425</name>
</gene>
<keyword evidence="5 6" id="KW-0472">Membrane</keyword>
<reference evidence="7 8" key="1">
    <citation type="submission" date="2021-12" db="EMBL/GenBank/DDBJ databases">
        <title>Genome seq of p7.</title>
        <authorList>
            <person name="Seo T."/>
        </authorList>
    </citation>
    <scope>NUCLEOTIDE SEQUENCE [LARGE SCALE GENOMIC DNA]</scope>
    <source>
        <strain evidence="7 8">P7</strain>
    </source>
</reference>
<evidence type="ECO:0000256" key="1">
    <source>
        <dbReference type="ARBA" id="ARBA00004141"/>
    </source>
</evidence>
<evidence type="ECO:0000256" key="3">
    <source>
        <dbReference type="ARBA" id="ARBA00022692"/>
    </source>
</evidence>
<organism evidence="7 8">
    <name type="scientific">Pelomonas caseinilytica</name>
    <dbReference type="NCBI Taxonomy" id="2906763"/>
    <lineage>
        <taxon>Bacteria</taxon>
        <taxon>Pseudomonadati</taxon>
        <taxon>Pseudomonadota</taxon>
        <taxon>Betaproteobacteria</taxon>
        <taxon>Burkholderiales</taxon>
        <taxon>Sphaerotilaceae</taxon>
        <taxon>Roseateles</taxon>
    </lineage>
</organism>
<feature type="transmembrane region" description="Helical" evidence="6">
    <location>
        <begin position="272"/>
        <end position="296"/>
    </location>
</feature>
<feature type="transmembrane region" description="Helical" evidence="6">
    <location>
        <begin position="69"/>
        <end position="91"/>
    </location>
</feature>
<protein>
    <submittedName>
        <fullName evidence="7">AI-2E family transporter</fullName>
    </submittedName>
</protein>
<name>A0ABS8XC51_9BURK</name>
<dbReference type="EMBL" id="JAJTWT010000001">
    <property type="protein sequence ID" value="MCE4535919.1"/>
    <property type="molecule type" value="Genomic_DNA"/>
</dbReference>